<organism evidence="1">
    <name type="scientific">Diaporthe sp</name>
    <dbReference type="NCBI Taxonomy" id="1756133"/>
    <lineage>
        <taxon>Eukaryota</taxon>
        <taxon>Fungi</taxon>
        <taxon>Dikarya</taxon>
        <taxon>Ascomycota</taxon>
        <taxon>Pezizomycotina</taxon>
        <taxon>Sordariomycetes</taxon>
        <taxon>Sordariomycetidae</taxon>
        <taxon>Diaporthales</taxon>
        <taxon>Diaporthaceae</taxon>
        <taxon>Diaporthe</taxon>
    </lineage>
</organism>
<evidence type="ECO:0000313" key="1">
    <source>
        <dbReference type="EMBL" id="UHB41950.1"/>
    </source>
</evidence>
<protein>
    <submittedName>
        <fullName evidence="1">Uncharacterized protein</fullName>
    </submittedName>
</protein>
<sequence>MASQLQSRLSSTSLSSFCSDSSFTLSSDSCFSPPFSYHEIKQKKGIKQEKGIGQEDWIIAEDGGPTSYQPSILETPQGGCAGLPGSSQSPLGEPSGGLRELLSKGGNNVSYLRITGFTNFCLRLVSISINKDTHQHSSNCSCFVSENKGTKDRISVTPPIQPEENPSIHQYSEDCSCFRCGFERYPNPPTHEYAEDCFCIRCDFERYPKSPTEQQANPSLNLVPDSPSVRLRSQPSWYAGQGAQLFGQLPLLIMRR</sequence>
<name>A0A8K1ZRB0_9PEZI</name>
<dbReference type="AlphaFoldDB" id="A0A8K1ZRB0"/>
<gene>
    <name evidence="1" type="primary">orf256</name>
</gene>
<reference evidence="1" key="1">
    <citation type="submission" date="2020-01" db="EMBL/GenBank/DDBJ databases">
        <title>Characterization of the mitochondrial genome of Diaporthe sp.</title>
        <authorList>
            <person name="Wang X."/>
        </authorList>
    </citation>
    <scope>NUCLEOTIDE SEQUENCE</scope>
</reference>
<dbReference type="EMBL" id="MN922285">
    <property type="protein sequence ID" value="UHB41950.1"/>
    <property type="molecule type" value="Genomic_DNA"/>
</dbReference>
<keyword evidence="1" id="KW-0496">Mitochondrion</keyword>
<geneLocation type="mitochondrion" evidence="1"/>
<accession>A0A8K1ZRB0</accession>
<proteinExistence type="predicted"/>